<evidence type="ECO:0000313" key="1">
    <source>
        <dbReference type="EMBL" id="MDQ0149323.1"/>
    </source>
</evidence>
<dbReference type="InterPro" id="IPR007553">
    <property type="entry name" value="2-thiour_desulf"/>
</dbReference>
<dbReference type="Pfam" id="PF04463">
    <property type="entry name" value="2-thiour_desulf"/>
    <property type="match status" value="1"/>
</dbReference>
<dbReference type="PANTHER" id="PTHR30087:SF1">
    <property type="entry name" value="HYPOTHETICAL CYTOSOLIC PROTEIN"/>
    <property type="match status" value="1"/>
</dbReference>
<dbReference type="PANTHER" id="PTHR30087">
    <property type="entry name" value="INNER MEMBRANE PROTEIN"/>
    <property type="match status" value="1"/>
</dbReference>
<dbReference type="EMBL" id="JAUSUF010000002">
    <property type="protein sequence ID" value="MDQ0149323.1"/>
    <property type="molecule type" value="Genomic_DNA"/>
</dbReference>
<organism evidence="1 2">
    <name type="scientific">Eubacterium multiforme</name>
    <dbReference type="NCBI Taxonomy" id="83339"/>
    <lineage>
        <taxon>Bacteria</taxon>
        <taxon>Bacillati</taxon>
        <taxon>Bacillota</taxon>
        <taxon>Clostridia</taxon>
        <taxon>Eubacteriales</taxon>
        <taxon>Eubacteriaceae</taxon>
        <taxon>Eubacterium</taxon>
    </lineage>
</organism>
<dbReference type="Proteomes" id="UP001228504">
    <property type="component" value="Unassembled WGS sequence"/>
</dbReference>
<comment type="caution">
    <text evidence="1">The sequence shown here is derived from an EMBL/GenBank/DDBJ whole genome shotgun (WGS) entry which is preliminary data.</text>
</comment>
<sequence length="155" mass="16979">MIIISACLCGCNCKYNGKNNKNEQCVNLFKSGKATLICPEQLGGMTTPRLPSEILKNEENKLVINKNGENVTDFFERGAKEALNIAKLVNSKVAILKDGSPSCGSEFVYDGNFSGNKIKGQGITAELFIKNGIKVFSEKNMPKESLENLVFDSYN</sequence>
<evidence type="ECO:0000313" key="2">
    <source>
        <dbReference type="Proteomes" id="UP001228504"/>
    </source>
</evidence>
<dbReference type="RefSeq" id="WP_307484605.1">
    <property type="nucleotide sequence ID" value="NZ_JAUSUF010000002.1"/>
</dbReference>
<protein>
    <submittedName>
        <fullName evidence="1">Uncharacterized protein YbbK (DUF523 family)</fullName>
    </submittedName>
</protein>
<gene>
    <name evidence="1" type="ORF">J2S18_001253</name>
</gene>
<proteinExistence type="predicted"/>
<keyword evidence="2" id="KW-1185">Reference proteome</keyword>
<name>A0ABT9USM6_9FIRM</name>
<accession>A0ABT9USM6</accession>
<reference evidence="1 2" key="1">
    <citation type="submission" date="2023-07" db="EMBL/GenBank/DDBJ databases">
        <title>Genomic Encyclopedia of Type Strains, Phase IV (KMG-IV): sequencing the most valuable type-strain genomes for metagenomic binning, comparative biology and taxonomic classification.</title>
        <authorList>
            <person name="Goeker M."/>
        </authorList>
    </citation>
    <scope>NUCLEOTIDE SEQUENCE [LARGE SCALE GENOMIC DNA]</scope>
    <source>
        <strain evidence="1 2">DSM 20694</strain>
    </source>
</reference>